<dbReference type="EMBL" id="CP002874">
    <property type="protein sequence ID" value="AEM21870.1"/>
    <property type="molecule type" value="Genomic_DNA"/>
</dbReference>
<dbReference type="KEGG" id="bip:Bint_1251"/>
<keyword evidence="1" id="KW-0812">Transmembrane</keyword>
<evidence type="ECO:0000313" key="3">
    <source>
        <dbReference type="Proteomes" id="UP000008522"/>
    </source>
</evidence>
<protein>
    <submittedName>
        <fullName evidence="2">Uncharacterized protein</fullName>
    </submittedName>
</protein>
<organism evidence="2 3">
    <name type="scientific">Brachyspira intermedia (strain ATCC 51140 / PWS/A)</name>
    <name type="common">Serpulina intermedia</name>
    <dbReference type="NCBI Taxonomy" id="1045858"/>
    <lineage>
        <taxon>Bacteria</taxon>
        <taxon>Pseudomonadati</taxon>
        <taxon>Spirochaetota</taxon>
        <taxon>Spirochaetia</taxon>
        <taxon>Brachyspirales</taxon>
        <taxon>Brachyspiraceae</taxon>
        <taxon>Brachyspira</taxon>
    </lineage>
</organism>
<keyword evidence="1" id="KW-0472">Membrane</keyword>
<keyword evidence="3" id="KW-1185">Reference proteome</keyword>
<dbReference type="HOGENOM" id="CLU_3180954_0_0_12"/>
<accession>G0ENJ1</accession>
<evidence type="ECO:0000256" key="1">
    <source>
        <dbReference type="SAM" id="Phobius"/>
    </source>
</evidence>
<keyword evidence="1" id="KW-1133">Transmembrane helix</keyword>
<dbReference type="PATRIC" id="fig|1045858.4.peg.1250"/>
<reference evidence="2 3" key="1">
    <citation type="journal article" date="2011" name="BMC Genomics">
        <title>Complete genome sequence of Brachyspira intermedia reveals unique genomic features in Brachyspira species and phage-mediated horizontal gene transfer.</title>
        <authorList>
            <person name="Hafstrom T."/>
            <person name="Jansson D.S."/>
            <person name="Segerman B."/>
        </authorList>
    </citation>
    <scope>NUCLEOTIDE SEQUENCE [LARGE SCALE GENOMIC DNA]</scope>
    <source>
        <strain evidence="3">ATCC 51140 / PWS/A</strain>
    </source>
</reference>
<sequence>MGPGIIKNVLSLIIKVSLKIINKIKKYFIYYSTYIFFTILYLVIFI</sequence>
<proteinExistence type="predicted"/>
<feature type="transmembrane region" description="Helical" evidence="1">
    <location>
        <begin position="27"/>
        <end position="45"/>
    </location>
</feature>
<dbReference type="AlphaFoldDB" id="G0ENJ1"/>
<name>G0ENJ1_BRAIP</name>
<dbReference type="Proteomes" id="UP000008522">
    <property type="component" value="Chromosome"/>
</dbReference>
<evidence type="ECO:0000313" key="2">
    <source>
        <dbReference type="EMBL" id="AEM21870.1"/>
    </source>
</evidence>
<gene>
    <name evidence="2" type="ordered locus">Bint_1251</name>
</gene>